<dbReference type="Proteomes" id="UP000712281">
    <property type="component" value="Unassembled WGS sequence"/>
</dbReference>
<gene>
    <name evidence="2" type="ORF">F2Q68_00044122</name>
</gene>
<name>A0A8S9LJC4_BRACR</name>
<evidence type="ECO:0000313" key="3">
    <source>
        <dbReference type="Proteomes" id="UP000712281"/>
    </source>
</evidence>
<organism evidence="2 3">
    <name type="scientific">Brassica cretica</name>
    <name type="common">Mustard</name>
    <dbReference type="NCBI Taxonomy" id="69181"/>
    <lineage>
        <taxon>Eukaryota</taxon>
        <taxon>Viridiplantae</taxon>
        <taxon>Streptophyta</taxon>
        <taxon>Embryophyta</taxon>
        <taxon>Tracheophyta</taxon>
        <taxon>Spermatophyta</taxon>
        <taxon>Magnoliopsida</taxon>
        <taxon>eudicotyledons</taxon>
        <taxon>Gunneridae</taxon>
        <taxon>Pentapetalae</taxon>
        <taxon>rosids</taxon>
        <taxon>malvids</taxon>
        <taxon>Brassicales</taxon>
        <taxon>Brassicaceae</taxon>
        <taxon>Brassiceae</taxon>
        <taxon>Brassica</taxon>
    </lineage>
</organism>
<accession>A0A8S9LJC4</accession>
<evidence type="ECO:0000256" key="1">
    <source>
        <dbReference type="SAM" id="MobiDB-lite"/>
    </source>
</evidence>
<comment type="caution">
    <text evidence="2">The sequence shown here is derived from an EMBL/GenBank/DDBJ whole genome shotgun (WGS) entry which is preliminary data.</text>
</comment>
<reference evidence="2" key="1">
    <citation type="submission" date="2019-12" db="EMBL/GenBank/DDBJ databases">
        <title>Genome sequencing and annotation of Brassica cretica.</title>
        <authorList>
            <person name="Studholme D.J."/>
            <person name="Sarris P.F."/>
        </authorList>
    </citation>
    <scope>NUCLEOTIDE SEQUENCE</scope>
    <source>
        <strain evidence="2">PFS-001/15</strain>
        <tissue evidence="2">Leaf</tissue>
    </source>
</reference>
<evidence type="ECO:0000313" key="2">
    <source>
        <dbReference type="EMBL" id="KAF2606101.1"/>
    </source>
</evidence>
<feature type="region of interest" description="Disordered" evidence="1">
    <location>
        <begin position="338"/>
        <end position="360"/>
    </location>
</feature>
<feature type="region of interest" description="Disordered" evidence="1">
    <location>
        <begin position="1"/>
        <end position="31"/>
    </location>
</feature>
<dbReference type="AlphaFoldDB" id="A0A8S9LJC4"/>
<feature type="compositionally biased region" description="Polar residues" evidence="1">
    <location>
        <begin position="7"/>
        <end position="21"/>
    </location>
</feature>
<dbReference type="EMBL" id="QGKW02000276">
    <property type="protein sequence ID" value="KAF2606101.1"/>
    <property type="molecule type" value="Genomic_DNA"/>
</dbReference>
<proteinExistence type="predicted"/>
<sequence>MNFPNRRFSSPSICEYQTSKGDSGPKKKRPEPKLILHKPKVFPQSTSCPNQNHCKDHGLIVSTHHENVLNPKISKQKQIFTWLKNVLLKPFHELFSLSCVLKEIWFRKRRETKLLRPKNQFDFIDDENFSKLALAHSFPNSFTVWPDFEIDKPIFGNHFTFLMFAHVLDDYPKSLDRVFDILRKEKPFDYFFRRFDVVSLVVLKVQDIKDQFQMEASRGGRHHTCVLGTWNWKYLRETSSKLQGSKMDLRTNPFEEGEYDTPWIEHRPVWFMDTAQGGVLVYQLDQTIYSQDRPNRRCNEPFKSSQGEADPKRRFLQFDVQEICDNFEKGMMKAIKDISKNQKKSTSTRAPVAEHPYSSARNPNTIVELTVLQPEHPSSLVLSQQVFEEDPMDYPHQGPRLDTIKPLDDDLGPIFDEEDEPGPVFDEEPTSITSIVMESHLSFDPGTTPAPLSFELQEHLFVLSIQEREVQLLGNESTDRAQHPEIWRCFVI</sequence>
<protein>
    <submittedName>
        <fullName evidence="2">Uncharacterized protein</fullName>
    </submittedName>
</protein>